<keyword evidence="1" id="KW-1133">Transmembrane helix</keyword>
<accession>A0A1Y0B4G7</accession>
<dbReference type="EMBL" id="KY774314">
    <property type="protein sequence ID" value="ART32277.1"/>
    <property type="molecule type" value="Genomic_DNA"/>
</dbReference>
<geneLocation type="mitochondrion" evidence="2"/>
<feature type="transmembrane region" description="Helical" evidence="1">
    <location>
        <begin position="44"/>
        <end position="62"/>
    </location>
</feature>
<keyword evidence="2" id="KW-0496">Mitochondrion</keyword>
<evidence type="ECO:0000313" key="2">
    <source>
        <dbReference type="EMBL" id="ART32277.1"/>
    </source>
</evidence>
<sequence>MCKYRLQSLHRTLCNHIFKTILSKIAYHSCLPIVVVRTIKEGRLRIILIPIGLLHLTIVVFIQ</sequence>
<organism evidence="2">
    <name type="scientific">Utricularia reniformis</name>
    <dbReference type="NCBI Taxonomy" id="192314"/>
    <lineage>
        <taxon>Eukaryota</taxon>
        <taxon>Viridiplantae</taxon>
        <taxon>Streptophyta</taxon>
        <taxon>Embryophyta</taxon>
        <taxon>Tracheophyta</taxon>
        <taxon>Spermatophyta</taxon>
        <taxon>Magnoliopsida</taxon>
        <taxon>eudicotyledons</taxon>
        <taxon>Gunneridae</taxon>
        <taxon>Pentapetalae</taxon>
        <taxon>asterids</taxon>
        <taxon>lamiids</taxon>
        <taxon>Lamiales</taxon>
        <taxon>Lentibulariaceae</taxon>
        <taxon>Utricularia</taxon>
    </lineage>
</organism>
<protein>
    <submittedName>
        <fullName evidence="2">Uncharacterized protein</fullName>
    </submittedName>
</protein>
<reference evidence="2" key="1">
    <citation type="submission" date="2017-03" db="EMBL/GenBank/DDBJ databases">
        <title>The mitochondrial genome of the carnivorous plant Utricularia reniformis (Lentibulariaceae): structure, comparative analysis and evolutionary landmarks.</title>
        <authorList>
            <person name="Silva S.R."/>
            <person name="Alvarenga D.O."/>
            <person name="Michael T.P."/>
            <person name="Miranda V.F.O."/>
            <person name="Varani A.M."/>
        </authorList>
    </citation>
    <scope>NUCLEOTIDE SEQUENCE</scope>
</reference>
<name>A0A1Y0B4G7_9LAMI</name>
<keyword evidence="1" id="KW-0472">Membrane</keyword>
<keyword evidence="1" id="KW-0812">Transmembrane</keyword>
<dbReference type="AlphaFoldDB" id="A0A1Y0B4G7"/>
<proteinExistence type="predicted"/>
<gene>
    <name evidence="2" type="ORF">AEK19_MT2125</name>
</gene>
<evidence type="ECO:0000256" key="1">
    <source>
        <dbReference type="SAM" id="Phobius"/>
    </source>
</evidence>